<reference evidence="2" key="1">
    <citation type="submission" date="2016-11" db="UniProtKB">
        <authorList>
            <consortium name="WormBaseParasite"/>
        </authorList>
    </citation>
    <scope>IDENTIFICATION</scope>
</reference>
<dbReference type="GO" id="GO:0000793">
    <property type="term" value="C:condensed chromosome"/>
    <property type="evidence" value="ECO:0007669"/>
    <property type="project" value="TreeGrafter"/>
</dbReference>
<dbReference type="GO" id="GO:0000729">
    <property type="term" value="P:DNA double-strand break processing"/>
    <property type="evidence" value="ECO:0007669"/>
    <property type="project" value="TreeGrafter"/>
</dbReference>
<dbReference type="InterPro" id="IPR052709">
    <property type="entry name" value="Transposase-MT_Hybrid"/>
</dbReference>
<dbReference type="Pfam" id="PF01359">
    <property type="entry name" value="Transposase_1"/>
    <property type="match status" value="1"/>
</dbReference>
<evidence type="ECO:0000313" key="1">
    <source>
        <dbReference type="Proteomes" id="UP000095283"/>
    </source>
</evidence>
<sequence length="197" mass="22675">MSHQKLHIRHSILMGSKGKTILKNANQYDLYSVKLFPPMVLATIAGEFDVDDRQRSGTPRTAKSDVLKVLLDENATSWNSWERLHEMGKIRELGKWVPHKLSENNIGRRLNICISLIARQRKKNYLWKIVTGDEKWIMYNNRKCTHSWVDPGQPTTSTPERPSVCLGVMFFELLQPGETVTASRYGSQMTDLFNTIE</sequence>
<dbReference type="GO" id="GO:0006303">
    <property type="term" value="P:double-strand break repair via nonhomologous end joining"/>
    <property type="evidence" value="ECO:0007669"/>
    <property type="project" value="TreeGrafter"/>
</dbReference>
<dbReference type="GO" id="GO:0003697">
    <property type="term" value="F:single-stranded DNA binding"/>
    <property type="evidence" value="ECO:0007669"/>
    <property type="project" value="TreeGrafter"/>
</dbReference>
<dbReference type="GO" id="GO:0044774">
    <property type="term" value="P:mitotic DNA integrity checkpoint signaling"/>
    <property type="evidence" value="ECO:0007669"/>
    <property type="project" value="TreeGrafter"/>
</dbReference>
<evidence type="ECO:0000313" key="2">
    <source>
        <dbReference type="WBParaSite" id="Hba_14833"/>
    </source>
</evidence>
<dbReference type="PANTHER" id="PTHR46060">
    <property type="entry name" value="MARINER MOS1 TRANSPOSASE-LIKE PROTEIN"/>
    <property type="match status" value="1"/>
</dbReference>
<dbReference type="AlphaFoldDB" id="A0A1I7XBU1"/>
<dbReference type="GO" id="GO:0003690">
    <property type="term" value="F:double-stranded DNA binding"/>
    <property type="evidence" value="ECO:0007669"/>
    <property type="project" value="TreeGrafter"/>
</dbReference>
<dbReference type="InterPro" id="IPR036397">
    <property type="entry name" value="RNaseH_sf"/>
</dbReference>
<proteinExistence type="predicted"/>
<dbReference type="PANTHER" id="PTHR46060:SF2">
    <property type="entry name" value="HISTONE-LYSINE N-METHYLTRANSFERASE SETMAR"/>
    <property type="match status" value="1"/>
</dbReference>
<dbReference type="GO" id="GO:0005634">
    <property type="term" value="C:nucleus"/>
    <property type="evidence" value="ECO:0007669"/>
    <property type="project" value="TreeGrafter"/>
</dbReference>
<name>A0A1I7XBU1_HETBA</name>
<dbReference type="GO" id="GO:0035861">
    <property type="term" value="C:site of double-strand break"/>
    <property type="evidence" value="ECO:0007669"/>
    <property type="project" value="TreeGrafter"/>
</dbReference>
<dbReference type="WBParaSite" id="Hba_14833">
    <property type="protein sequence ID" value="Hba_14833"/>
    <property type="gene ID" value="Hba_14833"/>
</dbReference>
<keyword evidence="1" id="KW-1185">Reference proteome</keyword>
<dbReference type="GO" id="GO:0044547">
    <property type="term" value="F:DNA topoisomerase binding"/>
    <property type="evidence" value="ECO:0007669"/>
    <property type="project" value="TreeGrafter"/>
</dbReference>
<organism evidence="1 2">
    <name type="scientific">Heterorhabditis bacteriophora</name>
    <name type="common">Entomopathogenic nematode worm</name>
    <dbReference type="NCBI Taxonomy" id="37862"/>
    <lineage>
        <taxon>Eukaryota</taxon>
        <taxon>Metazoa</taxon>
        <taxon>Ecdysozoa</taxon>
        <taxon>Nematoda</taxon>
        <taxon>Chromadorea</taxon>
        <taxon>Rhabditida</taxon>
        <taxon>Rhabditina</taxon>
        <taxon>Rhabditomorpha</taxon>
        <taxon>Strongyloidea</taxon>
        <taxon>Heterorhabditidae</taxon>
        <taxon>Heterorhabditis</taxon>
    </lineage>
</organism>
<dbReference type="GO" id="GO:0031297">
    <property type="term" value="P:replication fork processing"/>
    <property type="evidence" value="ECO:0007669"/>
    <property type="project" value="TreeGrafter"/>
</dbReference>
<dbReference type="Gene3D" id="3.30.420.10">
    <property type="entry name" value="Ribonuclease H-like superfamily/Ribonuclease H"/>
    <property type="match status" value="1"/>
</dbReference>
<dbReference type="Proteomes" id="UP000095283">
    <property type="component" value="Unplaced"/>
</dbReference>
<protein>
    <submittedName>
        <fullName evidence="2">Reverse transcriptase</fullName>
    </submittedName>
</protein>
<dbReference type="GO" id="GO:0042800">
    <property type="term" value="F:histone H3K4 methyltransferase activity"/>
    <property type="evidence" value="ECO:0007669"/>
    <property type="project" value="TreeGrafter"/>
</dbReference>
<accession>A0A1I7XBU1</accession>
<dbReference type="GO" id="GO:0015074">
    <property type="term" value="P:DNA integration"/>
    <property type="evidence" value="ECO:0007669"/>
    <property type="project" value="TreeGrafter"/>
</dbReference>
<dbReference type="InterPro" id="IPR001888">
    <property type="entry name" value="Transposase_1"/>
</dbReference>
<dbReference type="GO" id="GO:0000014">
    <property type="term" value="F:single-stranded DNA endodeoxyribonuclease activity"/>
    <property type="evidence" value="ECO:0007669"/>
    <property type="project" value="TreeGrafter"/>
</dbReference>
<dbReference type="GO" id="GO:0046975">
    <property type="term" value="F:histone H3K36 methyltransferase activity"/>
    <property type="evidence" value="ECO:0007669"/>
    <property type="project" value="TreeGrafter"/>
</dbReference>